<evidence type="ECO:0000256" key="3">
    <source>
        <dbReference type="ARBA" id="ARBA00022679"/>
    </source>
</evidence>
<dbReference type="InterPro" id="IPR015422">
    <property type="entry name" value="PyrdxlP-dep_Trfase_small"/>
</dbReference>
<dbReference type="PANTHER" id="PTHR11601:SF34">
    <property type="entry name" value="CYSTEINE DESULFURASE"/>
    <property type="match status" value="1"/>
</dbReference>
<dbReference type="Gene3D" id="3.90.1150.10">
    <property type="entry name" value="Aspartate Aminotransferase, domain 1"/>
    <property type="match status" value="1"/>
</dbReference>
<dbReference type="Gene3D" id="1.10.260.50">
    <property type="match status" value="1"/>
</dbReference>
<dbReference type="InterPro" id="IPR000192">
    <property type="entry name" value="Aminotrans_V_dom"/>
</dbReference>
<dbReference type="EMBL" id="AENN01000015">
    <property type="protein sequence ID" value="EFR31219.1"/>
    <property type="molecule type" value="Genomic_DNA"/>
</dbReference>
<comment type="caution">
    <text evidence="10">The sequence shown here is derived from an EMBL/GenBank/DDBJ whole genome shotgun (WGS) entry which is preliminary data.</text>
</comment>
<dbReference type="SUPFAM" id="SSF53383">
    <property type="entry name" value="PLP-dependent transferases"/>
    <property type="match status" value="1"/>
</dbReference>
<dbReference type="RefSeq" id="WP_006418422.1">
    <property type="nucleotide sequence ID" value="NZ_AENN01000015.1"/>
</dbReference>
<dbReference type="Gene3D" id="3.40.640.10">
    <property type="entry name" value="Type I PLP-dependent aspartate aminotransferase-like (Major domain)"/>
    <property type="match status" value="1"/>
</dbReference>
<evidence type="ECO:0000313" key="11">
    <source>
        <dbReference type="Proteomes" id="UP000005990"/>
    </source>
</evidence>
<dbReference type="eggNOG" id="COG1104">
    <property type="taxonomic scope" value="Bacteria"/>
</dbReference>
<keyword evidence="5" id="KW-0663">Pyridoxal phosphate</keyword>
<dbReference type="PANTHER" id="PTHR11601">
    <property type="entry name" value="CYSTEINE DESULFURYLASE FAMILY MEMBER"/>
    <property type="match status" value="1"/>
</dbReference>
<proteinExistence type="inferred from homology"/>
<keyword evidence="4" id="KW-0479">Metal-binding</keyword>
<keyword evidence="3 10" id="KW-0808">Transferase</keyword>
<reference evidence="10 11" key="1">
    <citation type="submission" date="2010-10" db="EMBL/GenBank/DDBJ databases">
        <authorList>
            <person name="Durkin A.S."/>
            <person name="Madupu R."/>
            <person name="Torralba M."/>
            <person name="Gillis M."/>
            <person name="Methe B."/>
            <person name="Sutton G."/>
            <person name="Nelson K.E."/>
        </authorList>
    </citation>
    <scope>NUCLEOTIDE SEQUENCE [LARGE SCALE GENOMIC DNA]</scope>
    <source>
        <strain evidence="10 11">ACS-139-V-Col8</strain>
    </source>
</reference>
<evidence type="ECO:0000313" key="10">
    <source>
        <dbReference type="EMBL" id="EFR31219.1"/>
    </source>
</evidence>
<comment type="similarity">
    <text evidence="2">Belongs to the class-V pyridoxal-phosphate-dependent aminotransferase family. NifS/IscS subfamily.</text>
</comment>
<dbReference type="GO" id="GO:0051536">
    <property type="term" value="F:iron-sulfur cluster binding"/>
    <property type="evidence" value="ECO:0007669"/>
    <property type="project" value="UniProtKB-KW"/>
</dbReference>
<dbReference type="InterPro" id="IPR015421">
    <property type="entry name" value="PyrdxlP-dep_Trfase_major"/>
</dbReference>
<keyword evidence="6" id="KW-0408">Iron</keyword>
<dbReference type="GO" id="GO:0008483">
    <property type="term" value="F:transaminase activity"/>
    <property type="evidence" value="ECO:0007669"/>
    <property type="project" value="UniProtKB-KW"/>
</dbReference>
<evidence type="ECO:0000256" key="7">
    <source>
        <dbReference type="ARBA" id="ARBA00023014"/>
    </source>
</evidence>
<evidence type="ECO:0000256" key="8">
    <source>
        <dbReference type="ARBA" id="ARBA00050776"/>
    </source>
</evidence>
<feature type="domain" description="Aminotransferase class V" evidence="9">
    <location>
        <begin position="2"/>
        <end position="370"/>
    </location>
</feature>
<dbReference type="AlphaFoldDB" id="E4KP23"/>
<sequence>MVYLDYAATSPVRPEVVTKIQQVLQENYGNPSSTYRLGKNAKMELMQARQDFANILGVDSHSLYFTSGATESNNWALRSQAHQARKLGLGNHIVASAIEHPSVKNVLKHLESQGFEVSYINPDASGQFKLTDFQAASKANTIGWTAMAVNNEVGAILPIRELGQAAKELGYWFHVDTVQAIGHLDWSFADLPCTSFVGSGHKFQAPKGIGFLVYQPFQKEMVLEPLLYGGGQEASKRSGTENIPYIAGMSHALTLMQADLDQVLKQHQDLSRYLFDQMDQTGIDYESNGDSDHQAAHIHNLWLKGIPASQVLIQMDLAGIYLSAGSACSAGSIQPSAVLQAYYPGQEDRWQESIRISFGRETSRADIDQFIKVLSELVHRKRQK</sequence>
<name>E4KP23_9LACT</name>
<protein>
    <submittedName>
        <fullName evidence="10">Aminotransferase, class V</fullName>
    </submittedName>
</protein>
<evidence type="ECO:0000256" key="4">
    <source>
        <dbReference type="ARBA" id="ARBA00022723"/>
    </source>
</evidence>
<evidence type="ECO:0000256" key="1">
    <source>
        <dbReference type="ARBA" id="ARBA00001933"/>
    </source>
</evidence>
<dbReference type="GO" id="GO:0031071">
    <property type="term" value="F:cysteine desulfurase activity"/>
    <property type="evidence" value="ECO:0007669"/>
    <property type="project" value="UniProtKB-EC"/>
</dbReference>
<evidence type="ECO:0000259" key="9">
    <source>
        <dbReference type="Pfam" id="PF00266"/>
    </source>
</evidence>
<gene>
    <name evidence="10" type="ORF">HMPREF9257_1306</name>
</gene>
<evidence type="ECO:0000256" key="6">
    <source>
        <dbReference type="ARBA" id="ARBA00023004"/>
    </source>
</evidence>
<dbReference type="OrthoDB" id="9808002at2"/>
<accession>E4KP23</accession>
<evidence type="ECO:0000256" key="2">
    <source>
        <dbReference type="ARBA" id="ARBA00006490"/>
    </source>
</evidence>
<keyword evidence="7" id="KW-0411">Iron-sulfur</keyword>
<organism evidence="10 11">
    <name type="scientific">Eremococcus coleocola ACS-139-V-Col8</name>
    <dbReference type="NCBI Taxonomy" id="908337"/>
    <lineage>
        <taxon>Bacteria</taxon>
        <taxon>Bacillati</taxon>
        <taxon>Bacillota</taxon>
        <taxon>Bacilli</taxon>
        <taxon>Lactobacillales</taxon>
        <taxon>Aerococcaceae</taxon>
        <taxon>Eremococcus</taxon>
    </lineage>
</organism>
<comment type="cofactor">
    <cofactor evidence="1">
        <name>pyridoxal 5'-phosphate</name>
        <dbReference type="ChEBI" id="CHEBI:597326"/>
    </cofactor>
</comment>
<dbReference type="InterPro" id="IPR016454">
    <property type="entry name" value="Cysteine_dSase"/>
</dbReference>
<dbReference type="STRING" id="908337.HMPREF9257_1306"/>
<dbReference type="InterPro" id="IPR015424">
    <property type="entry name" value="PyrdxlP-dep_Trfase"/>
</dbReference>
<dbReference type="PIRSF" id="PIRSF005572">
    <property type="entry name" value="NifS"/>
    <property type="match status" value="1"/>
</dbReference>
<dbReference type="GO" id="GO:0046872">
    <property type="term" value="F:metal ion binding"/>
    <property type="evidence" value="ECO:0007669"/>
    <property type="project" value="UniProtKB-KW"/>
</dbReference>
<keyword evidence="10" id="KW-0032">Aminotransferase</keyword>
<evidence type="ECO:0000256" key="5">
    <source>
        <dbReference type="ARBA" id="ARBA00022898"/>
    </source>
</evidence>
<dbReference type="Proteomes" id="UP000005990">
    <property type="component" value="Unassembled WGS sequence"/>
</dbReference>
<dbReference type="Pfam" id="PF00266">
    <property type="entry name" value="Aminotran_5"/>
    <property type="match status" value="1"/>
</dbReference>
<keyword evidence="11" id="KW-1185">Reference proteome</keyword>
<comment type="catalytic activity">
    <reaction evidence="8">
        <text>(sulfur carrier)-H + L-cysteine = (sulfur carrier)-SH + L-alanine</text>
        <dbReference type="Rhea" id="RHEA:43892"/>
        <dbReference type="Rhea" id="RHEA-COMP:14737"/>
        <dbReference type="Rhea" id="RHEA-COMP:14739"/>
        <dbReference type="ChEBI" id="CHEBI:29917"/>
        <dbReference type="ChEBI" id="CHEBI:35235"/>
        <dbReference type="ChEBI" id="CHEBI:57972"/>
        <dbReference type="ChEBI" id="CHEBI:64428"/>
        <dbReference type="EC" id="2.8.1.7"/>
    </reaction>
</comment>